<gene>
    <name evidence="2" type="ORF">N7482_005104</name>
</gene>
<organism evidence="2 3">
    <name type="scientific">Penicillium canariense</name>
    <dbReference type="NCBI Taxonomy" id="189055"/>
    <lineage>
        <taxon>Eukaryota</taxon>
        <taxon>Fungi</taxon>
        <taxon>Dikarya</taxon>
        <taxon>Ascomycota</taxon>
        <taxon>Pezizomycotina</taxon>
        <taxon>Eurotiomycetes</taxon>
        <taxon>Eurotiomycetidae</taxon>
        <taxon>Eurotiales</taxon>
        <taxon>Aspergillaceae</taxon>
        <taxon>Penicillium</taxon>
    </lineage>
</organism>
<reference evidence="2" key="2">
    <citation type="journal article" date="2023" name="IMA Fungus">
        <title>Comparative genomic study of the Penicillium genus elucidates a diverse pangenome and 15 lateral gene transfer events.</title>
        <authorList>
            <person name="Petersen C."/>
            <person name="Sorensen T."/>
            <person name="Nielsen M.R."/>
            <person name="Sondergaard T.E."/>
            <person name="Sorensen J.L."/>
            <person name="Fitzpatrick D.A."/>
            <person name="Frisvad J.C."/>
            <person name="Nielsen K.L."/>
        </authorList>
    </citation>
    <scope>NUCLEOTIDE SEQUENCE</scope>
    <source>
        <strain evidence="2">IBT 26290</strain>
    </source>
</reference>
<proteinExistence type="predicted"/>
<feature type="region of interest" description="Disordered" evidence="1">
    <location>
        <begin position="1"/>
        <end position="83"/>
    </location>
</feature>
<dbReference type="AlphaFoldDB" id="A0A9W9I3X2"/>
<evidence type="ECO:0000313" key="3">
    <source>
        <dbReference type="Proteomes" id="UP001149163"/>
    </source>
</evidence>
<accession>A0A9W9I3X2</accession>
<keyword evidence="3" id="KW-1185">Reference proteome</keyword>
<feature type="compositionally biased region" description="Basic residues" evidence="1">
    <location>
        <begin position="37"/>
        <end position="49"/>
    </location>
</feature>
<reference evidence="2" key="1">
    <citation type="submission" date="2022-11" db="EMBL/GenBank/DDBJ databases">
        <authorList>
            <person name="Petersen C."/>
        </authorList>
    </citation>
    <scope>NUCLEOTIDE SEQUENCE</scope>
    <source>
        <strain evidence="2">IBT 26290</strain>
    </source>
</reference>
<dbReference type="RefSeq" id="XP_056542784.1">
    <property type="nucleotide sequence ID" value="XM_056687229.1"/>
</dbReference>
<dbReference type="OrthoDB" id="4167490at2759"/>
<protein>
    <submittedName>
        <fullName evidence="2">Uncharacterized protein</fullName>
    </submittedName>
</protein>
<dbReference type="Proteomes" id="UP001149163">
    <property type="component" value="Unassembled WGS sequence"/>
</dbReference>
<dbReference type="GeneID" id="81426405"/>
<name>A0A9W9I3X2_9EURO</name>
<sequence>MAPRKGIDSPVTRSRDRVLPGGPGPGPGPGPNARIAKPARSKFKPKRPPGRPFKMPARSGSSQSQSQSRSASSSQPSAAPSAALTPAPRALSMLEALPVEVLEQIFLYSLNLNLPRASPVIAAAVSREQIYSLLIILAFWDDPPTHRRSDAMNRILTPLDYVPLTLDQRGQLQEAVLRCRWCTMARVREQIPTIMILTIHRQWINMGITMEPAQQAALDRFMQRQDDTIRTFHGQGPPLTRAAQLCQHPEMLRLSRIPGPHDYELHITPMVLVELRARTMKSIVAWPALSLIKFPDHLLRGRRTGFTPDDVMYLEMLRMCSNNYTHIDSPLIPSTTTTVNRTALHEGVGKAIRTQNYNALLSLLKIDEYIFRFNAVNQARPVFYTIPSDHFLTVTRVGRDKPHLNAAFMEALIRASAESIPPNAPEILEWTLENVRLTQRHPSSYNDINGKLAHWLSNFVLRLPEQLDYTSEFPQGQLFTCGQLDPLDLEACRFIEEVLEPWRGPPPNYMPESQFRTEDWWVEKSGLSKK</sequence>
<dbReference type="EMBL" id="JAPQKN010000003">
    <property type="protein sequence ID" value="KAJ5166323.1"/>
    <property type="molecule type" value="Genomic_DNA"/>
</dbReference>
<evidence type="ECO:0000313" key="2">
    <source>
        <dbReference type="EMBL" id="KAJ5166323.1"/>
    </source>
</evidence>
<comment type="caution">
    <text evidence="2">The sequence shown here is derived from an EMBL/GenBank/DDBJ whole genome shotgun (WGS) entry which is preliminary data.</text>
</comment>
<feature type="compositionally biased region" description="Low complexity" evidence="1">
    <location>
        <begin position="52"/>
        <end position="83"/>
    </location>
</feature>
<evidence type="ECO:0000256" key="1">
    <source>
        <dbReference type="SAM" id="MobiDB-lite"/>
    </source>
</evidence>